<evidence type="ECO:0000256" key="4">
    <source>
        <dbReference type="ARBA" id="ARBA00022499"/>
    </source>
</evidence>
<accession>A0A8B9X3T2</accession>
<evidence type="ECO:0000256" key="14">
    <source>
        <dbReference type="ARBA" id="ARBA00063085"/>
    </source>
</evidence>
<dbReference type="GO" id="GO:0005730">
    <property type="term" value="C:nucleolus"/>
    <property type="evidence" value="ECO:0007669"/>
    <property type="project" value="UniProtKB-SubCell"/>
</dbReference>
<feature type="region of interest" description="Disordered" evidence="16">
    <location>
        <begin position="408"/>
        <end position="434"/>
    </location>
</feature>
<dbReference type="InterPro" id="IPR003959">
    <property type="entry name" value="ATPase_AAA_core"/>
</dbReference>
<dbReference type="PANTHER" id="PTHR23077:SF171">
    <property type="entry name" value="NUCLEAR VALOSIN-CONTAINING PROTEIN-LIKE"/>
    <property type="match status" value="1"/>
</dbReference>
<feature type="domain" description="AAA+ ATPase" evidence="17">
    <location>
        <begin position="522"/>
        <end position="658"/>
    </location>
</feature>
<reference evidence="18" key="3">
    <citation type="submission" date="2025-09" db="UniProtKB">
        <authorList>
            <consortium name="Ensembl"/>
        </authorList>
    </citation>
    <scope>IDENTIFICATION</scope>
</reference>
<evidence type="ECO:0000256" key="2">
    <source>
        <dbReference type="ARBA" id="ARBA00004642"/>
    </source>
</evidence>
<dbReference type="Ensembl" id="ENSBGRT00000019397.1">
    <property type="protein sequence ID" value="ENSBGRP00000016789.1"/>
    <property type="gene ID" value="ENSBGRG00000010007.1"/>
</dbReference>
<dbReference type="GO" id="GO:1990275">
    <property type="term" value="F:preribosome binding"/>
    <property type="evidence" value="ECO:0007669"/>
    <property type="project" value="TreeGrafter"/>
</dbReference>
<evidence type="ECO:0000313" key="19">
    <source>
        <dbReference type="Proteomes" id="UP000694520"/>
    </source>
</evidence>
<keyword evidence="5" id="KW-0690">Ribosome biogenesis</keyword>
<dbReference type="Gene3D" id="1.10.8.60">
    <property type="match status" value="2"/>
</dbReference>
<dbReference type="Pfam" id="PF17862">
    <property type="entry name" value="AAA_lid_3"/>
    <property type="match status" value="2"/>
</dbReference>
<dbReference type="InterPro" id="IPR041569">
    <property type="entry name" value="AAA_lid_3"/>
</dbReference>
<evidence type="ECO:0000256" key="15">
    <source>
        <dbReference type="ARBA" id="ARBA00067714"/>
    </source>
</evidence>
<gene>
    <name evidence="18" type="primary">NVL</name>
</gene>
<dbReference type="Pfam" id="PF16725">
    <property type="entry name" value="Nucleolin_bd"/>
    <property type="match status" value="1"/>
</dbReference>
<dbReference type="FunFam" id="1.10.8.60:FF:000063">
    <property type="entry name" value="Nuclear valosin-containing protein-like"/>
    <property type="match status" value="1"/>
</dbReference>
<evidence type="ECO:0000313" key="18">
    <source>
        <dbReference type="Ensembl" id="ENSBGRP00000016789.1"/>
    </source>
</evidence>
<dbReference type="InterPro" id="IPR003960">
    <property type="entry name" value="ATPase_AAA_CS"/>
</dbReference>
<dbReference type="CDD" id="cd19530">
    <property type="entry name" value="RecA-like_NVL_r2-like"/>
    <property type="match status" value="1"/>
</dbReference>
<keyword evidence="8" id="KW-0547">Nucleotide-binding</keyword>
<dbReference type="GO" id="GO:0005654">
    <property type="term" value="C:nucleoplasm"/>
    <property type="evidence" value="ECO:0007669"/>
    <property type="project" value="UniProtKB-SubCell"/>
</dbReference>
<feature type="compositionally biased region" description="Basic residues" evidence="16">
    <location>
        <begin position="125"/>
        <end position="138"/>
    </location>
</feature>
<dbReference type="Pfam" id="PF00004">
    <property type="entry name" value="AAA"/>
    <property type="match status" value="2"/>
</dbReference>
<keyword evidence="19" id="KW-1185">Reference proteome</keyword>
<dbReference type="GO" id="GO:0016887">
    <property type="term" value="F:ATP hydrolysis activity"/>
    <property type="evidence" value="ECO:0007669"/>
    <property type="project" value="InterPro"/>
</dbReference>
<feature type="region of interest" description="Disordered" evidence="16">
    <location>
        <begin position="85"/>
        <end position="144"/>
    </location>
</feature>
<protein>
    <recommendedName>
        <fullName evidence="15">Nuclear valosin-containing protein-like</fullName>
    </recommendedName>
</protein>
<dbReference type="InterPro" id="IPR031996">
    <property type="entry name" value="NVL2_nucleolin-bd"/>
</dbReference>
<evidence type="ECO:0000256" key="12">
    <source>
        <dbReference type="ARBA" id="ARBA00023242"/>
    </source>
</evidence>
<keyword evidence="12" id="KW-0539">Nucleus</keyword>
<dbReference type="FunFam" id="1.10.10.2010:FF:000001">
    <property type="entry name" value="Nuclear valosin-containing protein-like"/>
    <property type="match status" value="1"/>
</dbReference>
<evidence type="ECO:0000256" key="10">
    <source>
        <dbReference type="ARBA" id="ARBA00022843"/>
    </source>
</evidence>
<reference evidence="18" key="1">
    <citation type="submission" date="2019-05" db="EMBL/GenBank/DDBJ databases">
        <authorList>
            <person name="Zhang S."/>
            <person name="Liu J."/>
        </authorList>
    </citation>
    <scope>NUCLEOTIDE SEQUENCE [LARGE SCALE GENOMIC DNA]</scope>
</reference>
<dbReference type="GO" id="GO:0003723">
    <property type="term" value="F:RNA binding"/>
    <property type="evidence" value="ECO:0007669"/>
    <property type="project" value="TreeGrafter"/>
</dbReference>
<evidence type="ECO:0000256" key="16">
    <source>
        <dbReference type="SAM" id="MobiDB-lite"/>
    </source>
</evidence>
<reference evidence="18" key="2">
    <citation type="submission" date="2025-08" db="UniProtKB">
        <authorList>
            <consortium name="Ensembl"/>
        </authorList>
    </citation>
    <scope>IDENTIFICATION</scope>
</reference>
<organism evidence="18 19">
    <name type="scientific">Bos mutus grunniens</name>
    <name type="common">Wild yak</name>
    <name type="synonym">Bos grunniens</name>
    <dbReference type="NCBI Taxonomy" id="30521"/>
    <lineage>
        <taxon>Eukaryota</taxon>
        <taxon>Metazoa</taxon>
        <taxon>Chordata</taxon>
        <taxon>Craniata</taxon>
        <taxon>Vertebrata</taxon>
        <taxon>Euteleostomi</taxon>
        <taxon>Mammalia</taxon>
        <taxon>Eutheria</taxon>
        <taxon>Laurasiatheria</taxon>
        <taxon>Artiodactyla</taxon>
        <taxon>Ruminantia</taxon>
        <taxon>Pecora</taxon>
        <taxon>Bovidae</taxon>
        <taxon>Bovinae</taxon>
        <taxon>Bos</taxon>
    </lineage>
</organism>
<dbReference type="GeneTree" id="ENSGT00570000079239"/>
<comment type="subcellular location">
    <subcellularLocation>
        <location evidence="1">Nucleus</location>
        <location evidence="1">Nucleolus</location>
    </subcellularLocation>
    <subcellularLocation>
        <location evidence="2">Nucleus</location>
        <location evidence="2">Nucleoplasm</location>
    </subcellularLocation>
</comment>
<evidence type="ECO:0000256" key="9">
    <source>
        <dbReference type="ARBA" id="ARBA00022840"/>
    </source>
</evidence>
<evidence type="ECO:0000256" key="13">
    <source>
        <dbReference type="ARBA" id="ARBA00057044"/>
    </source>
</evidence>
<sequence>MKPRPARFVDNKLKQRVIQYLTSNRCGKYVDTGILACDLQRMYSIDYGRRKRNAFRIQVEKVFSIISSEKEHKDLAELEDEHLAKRARHGEEDNEYTESYSDDSSMEDYPDPQNSKNSSLLESNKKRKGKLNSKGGKKKKEDLQEVDGEIEAVLQKRAKAKGLELQISSVKFEDVGGNDTTLKEVCKMLIHMRHPEVYHHLGVIPPRGVLLHGPPGCGKTLLAHAIAGELDLPILKVAATEIVSGVSGESEQKLRELFEQAVSSAPCILFIDEIDAITPKREIASKDMERRIVAQLLTCMDDLNNVAATARVLVIGATNRPDSLDPALRRAGRFDREICLGIPDEASRERILQTLCRKLRLPETFHFRHLAHLTPGFVGADLMALCREAAMCAVNRVLMELQGQYKKNPEIEASPSEGDQEERTGAEPTSKTQEELQRLLGLLRNQDPLSEEQLKGLCIELNDFIVALSSVQPSAKREGFATVPNVTWADIGALEDIREELTMAILAPVRNPDQFRALGLVTPAGVLLAGPPGCGKTLLAKAVANESGLNFISVKGPELLNMYVGESERAVRQVFQRAKNSAPCVIFFDEVDALCPRRSARETGASVRVVNQLLTEMDGLETRQQVFIMAATNRPDIIDPAILRPGRLDKTLFVGLPPPADRLAILKTITKNGTKPPLDADVNLEAIAGDLRCDCYTGADLSALVREASICALKQEMARQKSGSEKGELKISQKHFEEAFKKVKSSISKEDRAMYEALQWSLSR</sequence>
<dbReference type="InterPro" id="IPR050168">
    <property type="entry name" value="AAA_ATPase_domain"/>
</dbReference>
<keyword evidence="7" id="KW-0677">Repeat</keyword>
<evidence type="ECO:0000256" key="5">
    <source>
        <dbReference type="ARBA" id="ARBA00022517"/>
    </source>
</evidence>
<comment type="subunit">
    <text evidence="14">Interacts with NCL/nucleolin. Isoform 1 and isoform 2 interact with TERT and isoform 1 exhibits a higher binding affinity for TERT compared to isoform 2. Isoform 1 interacts with MTREX in an ATP-dependent manner; the interaction is required to associate NVL with nuclear RNA exosome. Isoform 1 interacts with RPL5 in an ATP-dependent manner. Interacts with WDR74 (through WDR repeats); the interaction is independent of RNA or pre-60S ribosome particles.</text>
</comment>
<dbReference type="InterPro" id="IPR003593">
    <property type="entry name" value="AAA+_ATPase"/>
</dbReference>
<feature type="domain" description="AAA+ ATPase" evidence="17">
    <location>
        <begin position="205"/>
        <end position="344"/>
    </location>
</feature>
<dbReference type="FunFam" id="3.40.50.300:FF:000600">
    <property type="entry name" value="Nuclear valosin-containing protein-like"/>
    <property type="match status" value="1"/>
</dbReference>
<dbReference type="PROSITE" id="PS00674">
    <property type="entry name" value="AAA"/>
    <property type="match status" value="2"/>
</dbReference>
<evidence type="ECO:0000256" key="6">
    <source>
        <dbReference type="ARBA" id="ARBA00022553"/>
    </source>
</evidence>
<evidence type="ECO:0000256" key="11">
    <source>
        <dbReference type="ARBA" id="ARBA00022990"/>
    </source>
</evidence>
<evidence type="ECO:0000259" key="17">
    <source>
        <dbReference type="SMART" id="SM00382"/>
    </source>
</evidence>
<keyword evidence="6" id="KW-0597">Phosphoprotein</keyword>
<dbReference type="SUPFAM" id="SSF52540">
    <property type="entry name" value="P-loop containing nucleoside triphosphate hydrolases"/>
    <property type="match status" value="2"/>
</dbReference>
<comment type="similarity">
    <text evidence="3">Belongs to the AAA ATPase family.</text>
</comment>
<name>A0A8B9X3T2_BOSMU</name>
<dbReference type="FunFam" id="1.10.8.60:FF:000172">
    <property type="entry name" value="Nuclear valosin-containing protein-like"/>
    <property type="match status" value="1"/>
</dbReference>
<dbReference type="Proteomes" id="UP000694520">
    <property type="component" value="Chromosome 14"/>
</dbReference>
<dbReference type="SMART" id="SM00382">
    <property type="entry name" value="AAA"/>
    <property type="match status" value="2"/>
</dbReference>
<evidence type="ECO:0000256" key="1">
    <source>
        <dbReference type="ARBA" id="ARBA00004604"/>
    </source>
</evidence>
<comment type="function">
    <text evidence="13">Participates in the assembly of the telomerase holoenzyme and effecting of telomerase activity via its interaction with TERT. Involved in both early and late stages of the pre-rRNA processing pathways. Spatiotemporally regulates 60S ribosomal subunit biogenesis in the nucleolus. Catalyzes the release of specific assembly factors, such as WDR74, from pre-60S ribosomal particles through the ATPase activity.</text>
</comment>
<evidence type="ECO:0000256" key="8">
    <source>
        <dbReference type="ARBA" id="ARBA00022741"/>
    </source>
</evidence>
<keyword evidence="11" id="KW-0007">Acetylation</keyword>
<dbReference type="GO" id="GO:0042254">
    <property type="term" value="P:ribosome biogenesis"/>
    <property type="evidence" value="ECO:0007669"/>
    <property type="project" value="UniProtKB-KW"/>
</dbReference>
<proteinExistence type="inferred from homology"/>
<dbReference type="AlphaFoldDB" id="A0A8B9X3T2"/>
<dbReference type="PANTHER" id="PTHR23077">
    <property type="entry name" value="AAA-FAMILY ATPASE"/>
    <property type="match status" value="1"/>
</dbReference>
<dbReference type="InterPro" id="IPR027417">
    <property type="entry name" value="P-loop_NTPase"/>
</dbReference>
<dbReference type="Gene3D" id="1.10.10.2010">
    <property type="match status" value="1"/>
</dbReference>
<dbReference type="GO" id="GO:0005524">
    <property type="term" value="F:ATP binding"/>
    <property type="evidence" value="ECO:0007669"/>
    <property type="project" value="UniProtKB-KW"/>
</dbReference>
<dbReference type="CDD" id="cd19518">
    <property type="entry name" value="RecA-like_NVL_r1-like"/>
    <property type="match status" value="1"/>
</dbReference>
<keyword evidence="4" id="KW-1017">Isopeptide bond</keyword>
<dbReference type="Gene3D" id="3.40.50.300">
    <property type="entry name" value="P-loop containing nucleotide triphosphate hydrolases"/>
    <property type="match status" value="2"/>
</dbReference>
<evidence type="ECO:0000256" key="7">
    <source>
        <dbReference type="ARBA" id="ARBA00022737"/>
    </source>
</evidence>
<feature type="compositionally biased region" description="Acidic residues" evidence="16">
    <location>
        <begin position="92"/>
        <end position="110"/>
    </location>
</feature>
<keyword evidence="10" id="KW-0832">Ubl conjugation</keyword>
<dbReference type="FunFam" id="3.40.50.300:FF:000149">
    <property type="entry name" value="Nuclear valosin-containing protein-like"/>
    <property type="match status" value="1"/>
</dbReference>
<dbReference type="InterPro" id="IPR038100">
    <property type="entry name" value="NLV2_N_sf"/>
</dbReference>
<keyword evidence="9" id="KW-0067">ATP-binding</keyword>
<evidence type="ECO:0000256" key="3">
    <source>
        <dbReference type="ARBA" id="ARBA00006914"/>
    </source>
</evidence>